<name>A0A644UAK9_9ZZZZ</name>
<organism evidence="1">
    <name type="scientific">bioreactor metagenome</name>
    <dbReference type="NCBI Taxonomy" id="1076179"/>
    <lineage>
        <taxon>unclassified sequences</taxon>
        <taxon>metagenomes</taxon>
        <taxon>ecological metagenomes</taxon>
    </lineage>
</organism>
<dbReference type="InterPro" id="IPR011044">
    <property type="entry name" value="Quino_amine_DH_bsu"/>
</dbReference>
<dbReference type="AlphaFoldDB" id="A0A644UAK9"/>
<evidence type="ECO:0000313" key="1">
    <source>
        <dbReference type="EMBL" id="MPL75910.1"/>
    </source>
</evidence>
<gene>
    <name evidence="1" type="ORF">SDC9_21748</name>
</gene>
<protein>
    <submittedName>
        <fullName evidence="1">Uncharacterized protein</fullName>
    </submittedName>
</protein>
<accession>A0A644UAK9</accession>
<dbReference type="SUPFAM" id="SSF50969">
    <property type="entry name" value="YVTN repeat-like/Quinoprotein amine dehydrogenase"/>
    <property type="match status" value="1"/>
</dbReference>
<comment type="caution">
    <text evidence="1">The sequence shown here is derived from an EMBL/GenBank/DDBJ whole genome shotgun (WGS) entry which is preliminary data.</text>
</comment>
<proteinExistence type="predicted"/>
<sequence length="62" mass="6706">MSIDGGETWKEGGAESLMPYWSSITSSADGTKLVATDWDGYIYIFSNNLPEATGVVIEMANQ</sequence>
<dbReference type="EMBL" id="VSSQ01000092">
    <property type="protein sequence ID" value="MPL75910.1"/>
    <property type="molecule type" value="Genomic_DNA"/>
</dbReference>
<reference evidence="1" key="1">
    <citation type="submission" date="2019-08" db="EMBL/GenBank/DDBJ databases">
        <authorList>
            <person name="Kucharzyk K."/>
            <person name="Murdoch R.W."/>
            <person name="Higgins S."/>
            <person name="Loffler F."/>
        </authorList>
    </citation>
    <scope>NUCLEOTIDE SEQUENCE</scope>
</reference>